<protein>
    <submittedName>
        <fullName evidence="1">SETMR methyltransferase</fullName>
    </submittedName>
</protein>
<accession>A0A836FHB5</accession>
<keyword evidence="2" id="KW-1185">Reference proteome</keyword>
<feature type="non-terminal residue" evidence="1">
    <location>
        <position position="1"/>
    </location>
</feature>
<dbReference type="GO" id="GO:0044547">
    <property type="term" value="F:DNA topoisomerase binding"/>
    <property type="evidence" value="ECO:0007669"/>
    <property type="project" value="TreeGrafter"/>
</dbReference>
<dbReference type="GO" id="GO:0032259">
    <property type="term" value="P:methylation"/>
    <property type="evidence" value="ECO:0007669"/>
    <property type="project" value="UniProtKB-KW"/>
</dbReference>
<dbReference type="GO" id="GO:0044774">
    <property type="term" value="P:mitotic DNA integrity checkpoint signaling"/>
    <property type="evidence" value="ECO:0007669"/>
    <property type="project" value="TreeGrafter"/>
</dbReference>
<dbReference type="GO" id="GO:0003697">
    <property type="term" value="F:single-stranded DNA binding"/>
    <property type="evidence" value="ECO:0007669"/>
    <property type="project" value="TreeGrafter"/>
</dbReference>
<dbReference type="GO" id="GO:0003690">
    <property type="term" value="F:double-stranded DNA binding"/>
    <property type="evidence" value="ECO:0007669"/>
    <property type="project" value="TreeGrafter"/>
</dbReference>
<comment type="caution">
    <text evidence="1">The sequence shown here is derived from an EMBL/GenBank/DDBJ whole genome shotgun (WGS) entry which is preliminary data.</text>
</comment>
<dbReference type="PANTHER" id="PTHR46060:SF2">
    <property type="entry name" value="HISTONE-LYSINE N-METHYLTRANSFERASE SETMAR"/>
    <property type="match status" value="1"/>
</dbReference>
<dbReference type="GO" id="GO:0031297">
    <property type="term" value="P:replication fork processing"/>
    <property type="evidence" value="ECO:0007669"/>
    <property type="project" value="TreeGrafter"/>
</dbReference>
<dbReference type="GO" id="GO:0005634">
    <property type="term" value="C:nucleus"/>
    <property type="evidence" value="ECO:0007669"/>
    <property type="project" value="TreeGrafter"/>
</dbReference>
<name>A0A836FHB5_9HYME</name>
<dbReference type="GO" id="GO:0000793">
    <property type="term" value="C:condensed chromosome"/>
    <property type="evidence" value="ECO:0007669"/>
    <property type="project" value="TreeGrafter"/>
</dbReference>
<dbReference type="GO" id="GO:0042800">
    <property type="term" value="F:histone H3K4 methyltransferase activity"/>
    <property type="evidence" value="ECO:0007669"/>
    <property type="project" value="TreeGrafter"/>
</dbReference>
<gene>
    <name evidence="1" type="primary">Setmar_143</name>
    <name evidence="1" type="ORF">G6Z76_0012412</name>
</gene>
<dbReference type="PANTHER" id="PTHR46060">
    <property type="entry name" value="MARINER MOS1 TRANSPOSASE-LIKE PROTEIN"/>
    <property type="match status" value="1"/>
</dbReference>
<dbReference type="GO" id="GO:0000014">
    <property type="term" value="F:single-stranded DNA endodeoxyribonuclease activity"/>
    <property type="evidence" value="ECO:0007669"/>
    <property type="project" value="TreeGrafter"/>
</dbReference>
<dbReference type="GO" id="GO:0046975">
    <property type="term" value="F:histone H3K36 methyltransferase activity"/>
    <property type="evidence" value="ECO:0007669"/>
    <property type="project" value="TreeGrafter"/>
</dbReference>
<dbReference type="GO" id="GO:0035861">
    <property type="term" value="C:site of double-strand break"/>
    <property type="evidence" value="ECO:0007669"/>
    <property type="project" value="TreeGrafter"/>
</dbReference>
<dbReference type="GO" id="GO:0000729">
    <property type="term" value="P:DNA double-strand break processing"/>
    <property type="evidence" value="ECO:0007669"/>
    <property type="project" value="TreeGrafter"/>
</dbReference>
<keyword evidence="1" id="KW-0489">Methyltransferase</keyword>
<proteinExistence type="predicted"/>
<keyword evidence="1" id="KW-0808">Transferase</keyword>
<organism evidence="1 2">
    <name type="scientific">Acromyrmex charruanus</name>
    <dbReference type="NCBI Taxonomy" id="2715315"/>
    <lineage>
        <taxon>Eukaryota</taxon>
        <taxon>Metazoa</taxon>
        <taxon>Ecdysozoa</taxon>
        <taxon>Arthropoda</taxon>
        <taxon>Hexapoda</taxon>
        <taxon>Insecta</taxon>
        <taxon>Pterygota</taxon>
        <taxon>Neoptera</taxon>
        <taxon>Endopterygota</taxon>
        <taxon>Hymenoptera</taxon>
        <taxon>Apocrita</taxon>
        <taxon>Aculeata</taxon>
        <taxon>Formicoidea</taxon>
        <taxon>Formicidae</taxon>
        <taxon>Myrmicinae</taxon>
        <taxon>Acromyrmex</taxon>
    </lineage>
</organism>
<dbReference type="Proteomes" id="UP000669903">
    <property type="component" value="Unassembled WGS sequence"/>
</dbReference>
<reference evidence="1" key="1">
    <citation type="submission" date="2020-03" db="EMBL/GenBank/DDBJ databases">
        <title>Relaxed selection underlies rapid genomic changes in the transitions from sociality to social parasitism in ants.</title>
        <authorList>
            <person name="Bi X."/>
        </authorList>
    </citation>
    <scope>NUCLEOTIDE SEQUENCE</scope>
    <source>
        <strain evidence="1">BGI-DK2014a</strain>
        <tissue evidence="1">Whole body</tissue>
    </source>
</reference>
<dbReference type="GO" id="GO:0006303">
    <property type="term" value="P:double-strand break repair via nonhomologous end joining"/>
    <property type="evidence" value="ECO:0007669"/>
    <property type="project" value="TreeGrafter"/>
</dbReference>
<sequence length="122" mass="14557">TVANWFHQFRNGNFDVKDAHRFGRPNKIFYKIEENRHVSSYDIAKELNIDHKTVLGHLRKVGYKEVRCVPCEFVELNKVNLNLKEACDNHLSRFFTEKSWKFYTDGIMTLPEKWLSTKMAYI</sequence>
<dbReference type="AlphaFoldDB" id="A0A836FHB5"/>
<evidence type="ECO:0000313" key="1">
    <source>
        <dbReference type="EMBL" id="KAG5334517.1"/>
    </source>
</evidence>
<dbReference type="InterPro" id="IPR052709">
    <property type="entry name" value="Transposase-MT_Hybrid"/>
</dbReference>
<evidence type="ECO:0000313" key="2">
    <source>
        <dbReference type="Proteomes" id="UP000669903"/>
    </source>
</evidence>
<dbReference type="EMBL" id="JAANIC010004487">
    <property type="protein sequence ID" value="KAG5334517.1"/>
    <property type="molecule type" value="Genomic_DNA"/>
</dbReference>
<dbReference type="GO" id="GO:0015074">
    <property type="term" value="P:DNA integration"/>
    <property type="evidence" value="ECO:0007669"/>
    <property type="project" value="TreeGrafter"/>
</dbReference>
<feature type="non-terminal residue" evidence="1">
    <location>
        <position position="122"/>
    </location>
</feature>